<evidence type="ECO:0000256" key="7">
    <source>
        <dbReference type="ARBA" id="ARBA00023004"/>
    </source>
</evidence>
<dbReference type="HOGENOM" id="CLU_001570_2_3_1"/>
<dbReference type="PRINTS" id="PR00463">
    <property type="entry name" value="EP450I"/>
</dbReference>
<accession>A0A0C9UT00</accession>
<evidence type="ECO:0000256" key="6">
    <source>
        <dbReference type="ARBA" id="ARBA00023002"/>
    </source>
</evidence>
<reference evidence="11 12" key="1">
    <citation type="submission" date="2014-06" db="EMBL/GenBank/DDBJ databases">
        <title>Evolutionary Origins and Diversification of the Mycorrhizal Mutualists.</title>
        <authorList>
            <consortium name="DOE Joint Genome Institute"/>
            <consortium name="Mycorrhizal Genomics Consortium"/>
            <person name="Kohler A."/>
            <person name="Kuo A."/>
            <person name="Nagy L.G."/>
            <person name="Floudas D."/>
            <person name="Copeland A."/>
            <person name="Barry K.W."/>
            <person name="Cichocki N."/>
            <person name="Veneault-Fourrey C."/>
            <person name="LaButti K."/>
            <person name="Lindquist E.A."/>
            <person name="Lipzen A."/>
            <person name="Lundell T."/>
            <person name="Morin E."/>
            <person name="Murat C."/>
            <person name="Riley R."/>
            <person name="Ohm R."/>
            <person name="Sun H."/>
            <person name="Tunlid A."/>
            <person name="Henrissat B."/>
            <person name="Grigoriev I.V."/>
            <person name="Hibbett D.S."/>
            <person name="Martin F."/>
        </authorList>
    </citation>
    <scope>NUCLEOTIDE SEQUENCE [LARGE SCALE GENOMIC DNA]</scope>
    <source>
        <strain evidence="11 12">SS14</strain>
    </source>
</reference>
<dbReference type="Proteomes" id="UP000054279">
    <property type="component" value="Unassembled WGS sequence"/>
</dbReference>
<dbReference type="InterPro" id="IPR002401">
    <property type="entry name" value="Cyt_P450_E_grp-I"/>
</dbReference>
<keyword evidence="5 9" id="KW-0479">Metal-binding</keyword>
<dbReference type="InterPro" id="IPR001128">
    <property type="entry name" value="Cyt_P450"/>
</dbReference>
<name>A0A0C9UT00_SPHS4</name>
<dbReference type="InterPro" id="IPR036396">
    <property type="entry name" value="Cyt_P450_sf"/>
</dbReference>
<dbReference type="GO" id="GO:0004497">
    <property type="term" value="F:monooxygenase activity"/>
    <property type="evidence" value="ECO:0007669"/>
    <property type="project" value="UniProtKB-KW"/>
</dbReference>
<comment type="similarity">
    <text evidence="3 10">Belongs to the cytochrome P450 family.</text>
</comment>
<comment type="cofactor">
    <cofactor evidence="1 9">
        <name>heme</name>
        <dbReference type="ChEBI" id="CHEBI:30413"/>
    </cofactor>
</comment>
<proteinExistence type="inferred from homology"/>
<keyword evidence="7 9" id="KW-0408">Iron</keyword>
<dbReference type="PRINTS" id="PR00385">
    <property type="entry name" value="P450"/>
</dbReference>
<dbReference type="OrthoDB" id="2789670at2759"/>
<evidence type="ECO:0000256" key="4">
    <source>
        <dbReference type="ARBA" id="ARBA00022617"/>
    </source>
</evidence>
<evidence type="ECO:0008006" key="13">
    <source>
        <dbReference type="Google" id="ProtNLM"/>
    </source>
</evidence>
<evidence type="ECO:0000256" key="2">
    <source>
        <dbReference type="ARBA" id="ARBA00005179"/>
    </source>
</evidence>
<evidence type="ECO:0000313" key="11">
    <source>
        <dbReference type="EMBL" id="KIJ37974.1"/>
    </source>
</evidence>
<protein>
    <recommendedName>
        <fullName evidence="13">Cytochrome P450</fullName>
    </recommendedName>
</protein>
<sequence length="524" mass="59907">MDIARSIPMWLLPVVGIVGVLVIKSSASARQFIIGNPHRLGLPPGPSLWHVMKGILFTMDPYQPWLLFTEWNKRYGHLTYFDIGQRMLIIDSEHIARELLDKRSAKYSGRPEFPTMSLYGWGFTTIALHYNDKWRQHRRFYQHGFRLEALLNWRPFQLRHAHTLLLNLLSSPGQAADHFATFTASTVMAATYGYATLPRDDPLLDIVNRTMAIFAQSTTMFNLIFFSTFRFLEYLPTWLPGLSFYRDAPVSRKNVRKMLDAPFEFVEKSMADGSAEPSLVSEFLARMSEGEGNRLFDQEILKEVAASAFSAGVESTSSVLVAFLLAMTMHPRVQERAHSEIDAVVGRGRLPNFDDRASLPYVEAVLRETLRWFSSVPAGKYMRVAHATTEDDVYNGFFIPKKTIVMVNVWAIAHDESRYQDPHIFNPSRFLTPEGKLTDDNMYYVFGFGRRICPGRHLAEAAMWIAATSILAAFQIRKAKNECGEDIEIIPQFTRGQLVRPAPFMYEITPRSDVELEKLVRIKD</sequence>
<organism evidence="11 12">
    <name type="scientific">Sphaerobolus stellatus (strain SS14)</name>
    <dbReference type="NCBI Taxonomy" id="990650"/>
    <lineage>
        <taxon>Eukaryota</taxon>
        <taxon>Fungi</taxon>
        <taxon>Dikarya</taxon>
        <taxon>Basidiomycota</taxon>
        <taxon>Agaricomycotina</taxon>
        <taxon>Agaricomycetes</taxon>
        <taxon>Phallomycetidae</taxon>
        <taxon>Geastrales</taxon>
        <taxon>Sphaerobolaceae</taxon>
        <taxon>Sphaerobolus</taxon>
    </lineage>
</organism>
<dbReference type="PANTHER" id="PTHR46300:SF7">
    <property type="entry name" value="P450, PUTATIVE (EUROFUNG)-RELATED"/>
    <property type="match status" value="1"/>
</dbReference>
<dbReference type="SUPFAM" id="SSF48264">
    <property type="entry name" value="Cytochrome P450"/>
    <property type="match status" value="1"/>
</dbReference>
<comment type="pathway">
    <text evidence="2">Secondary metabolite biosynthesis.</text>
</comment>
<dbReference type="GO" id="GO:0016705">
    <property type="term" value="F:oxidoreductase activity, acting on paired donors, with incorporation or reduction of molecular oxygen"/>
    <property type="evidence" value="ECO:0007669"/>
    <property type="project" value="InterPro"/>
</dbReference>
<gene>
    <name evidence="11" type="ORF">M422DRAFT_259359</name>
</gene>
<dbReference type="PANTHER" id="PTHR46300">
    <property type="entry name" value="P450, PUTATIVE (EUROFUNG)-RELATED-RELATED"/>
    <property type="match status" value="1"/>
</dbReference>
<keyword evidence="4 9" id="KW-0349">Heme</keyword>
<evidence type="ECO:0000256" key="10">
    <source>
        <dbReference type="RuleBase" id="RU000461"/>
    </source>
</evidence>
<evidence type="ECO:0000313" key="12">
    <source>
        <dbReference type="Proteomes" id="UP000054279"/>
    </source>
</evidence>
<dbReference type="PROSITE" id="PS00086">
    <property type="entry name" value="CYTOCHROME_P450"/>
    <property type="match status" value="1"/>
</dbReference>
<evidence type="ECO:0000256" key="1">
    <source>
        <dbReference type="ARBA" id="ARBA00001971"/>
    </source>
</evidence>
<keyword evidence="8 10" id="KW-0503">Monooxygenase</keyword>
<dbReference type="Pfam" id="PF00067">
    <property type="entry name" value="p450"/>
    <property type="match status" value="1"/>
</dbReference>
<evidence type="ECO:0000256" key="3">
    <source>
        <dbReference type="ARBA" id="ARBA00010617"/>
    </source>
</evidence>
<dbReference type="InterPro" id="IPR017972">
    <property type="entry name" value="Cyt_P450_CS"/>
</dbReference>
<dbReference type="GO" id="GO:0005506">
    <property type="term" value="F:iron ion binding"/>
    <property type="evidence" value="ECO:0007669"/>
    <property type="project" value="InterPro"/>
</dbReference>
<dbReference type="CDD" id="cd11065">
    <property type="entry name" value="CYP64-like"/>
    <property type="match status" value="1"/>
</dbReference>
<dbReference type="GO" id="GO:0020037">
    <property type="term" value="F:heme binding"/>
    <property type="evidence" value="ECO:0007669"/>
    <property type="project" value="InterPro"/>
</dbReference>
<dbReference type="EMBL" id="KN837164">
    <property type="protein sequence ID" value="KIJ37974.1"/>
    <property type="molecule type" value="Genomic_DNA"/>
</dbReference>
<dbReference type="AlphaFoldDB" id="A0A0C9UT00"/>
<evidence type="ECO:0000256" key="5">
    <source>
        <dbReference type="ARBA" id="ARBA00022723"/>
    </source>
</evidence>
<feature type="binding site" description="axial binding residue" evidence="9">
    <location>
        <position position="453"/>
    </location>
    <ligand>
        <name>heme</name>
        <dbReference type="ChEBI" id="CHEBI:30413"/>
    </ligand>
    <ligandPart>
        <name>Fe</name>
        <dbReference type="ChEBI" id="CHEBI:18248"/>
    </ligandPart>
</feature>
<evidence type="ECO:0000256" key="8">
    <source>
        <dbReference type="ARBA" id="ARBA00023033"/>
    </source>
</evidence>
<dbReference type="Gene3D" id="1.10.630.10">
    <property type="entry name" value="Cytochrome P450"/>
    <property type="match status" value="1"/>
</dbReference>
<keyword evidence="6 10" id="KW-0560">Oxidoreductase</keyword>
<dbReference type="InterPro" id="IPR050364">
    <property type="entry name" value="Cytochrome_P450_fung"/>
</dbReference>
<keyword evidence="12" id="KW-1185">Reference proteome</keyword>
<evidence type="ECO:0000256" key="9">
    <source>
        <dbReference type="PIRSR" id="PIRSR602401-1"/>
    </source>
</evidence>